<keyword evidence="2" id="KW-0229">DNA integration</keyword>
<dbReference type="Pfam" id="PF00589">
    <property type="entry name" value="Phage_integrase"/>
    <property type="match status" value="1"/>
</dbReference>
<dbReference type="eggNOG" id="COG0582">
    <property type="taxonomic scope" value="Bacteria"/>
</dbReference>
<dbReference type="InterPro" id="IPR002104">
    <property type="entry name" value="Integrase_catalytic"/>
</dbReference>
<dbReference type="PROSITE" id="PS51900">
    <property type="entry name" value="CB"/>
    <property type="match status" value="1"/>
</dbReference>
<feature type="domain" description="Tyr recombinase" evidence="6">
    <location>
        <begin position="211"/>
        <end position="389"/>
    </location>
</feature>
<dbReference type="InterPro" id="IPR025166">
    <property type="entry name" value="Integrase_DNA_bind_dom"/>
</dbReference>
<dbReference type="STRING" id="94624.Bpet2881"/>
<dbReference type="InterPro" id="IPR013762">
    <property type="entry name" value="Integrase-like_cat_sf"/>
</dbReference>
<dbReference type="CDD" id="cd00801">
    <property type="entry name" value="INT_P4_C"/>
    <property type="match status" value="1"/>
</dbReference>
<dbReference type="GO" id="GO:0015074">
    <property type="term" value="P:DNA integration"/>
    <property type="evidence" value="ECO:0007669"/>
    <property type="project" value="UniProtKB-KW"/>
</dbReference>
<dbReference type="InterPro" id="IPR050808">
    <property type="entry name" value="Phage_Integrase"/>
</dbReference>
<dbReference type="PANTHER" id="PTHR30629:SF2">
    <property type="entry name" value="PROPHAGE INTEGRASE INTS-RELATED"/>
    <property type="match status" value="1"/>
</dbReference>
<dbReference type="Gene3D" id="1.10.150.130">
    <property type="match status" value="1"/>
</dbReference>
<dbReference type="KEGG" id="bpt:Bpet2881"/>
<evidence type="ECO:0000256" key="2">
    <source>
        <dbReference type="ARBA" id="ARBA00022908"/>
    </source>
</evidence>
<accession>A9IRV8</accession>
<dbReference type="EMBL" id="AM902716">
    <property type="protein sequence ID" value="CAP43223.1"/>
    <property type="molecule type" value="Genomic_DNA"/>
</dbReference>
<dbReference type="InterPro" id="IPR010998">
    <property type="entry name" value="Integrase_recombinase_N"/>
</dbReference>
<dbReference type="Gene3D" id="1.10.443.10">
    <property type="entry name" value="Intergrase catalytic core"/>
    <property type="match status" value="1"/>
</dbReference>
<name>A9IRV8_BORPD</name>
<organism evidence="8 9">
    <name type="scientific">Bordetella petrii (strain ATCC BAA-461 / DSM 12804 / CCUG 43448 / CIP 107267 / Se-1111R)</name>
    <dbReference type="NCBI Taxonomy" id="340100"/>
    <lineage>
        <taxon>Bacteria</taxon>
        <taxon>Pseudomonadati</taxon>
        <taxon>Pseudomonadota</taxon>
        <taxon>Betaproteobacteria</taxon>
        <taxon>Burkholderiales</taxon>
        <taxon>Alcaligenaceae</taxon>
        <taxon>Bordetella</taxon>
    </lineage>
</organism>
<dbReference type="Proteomes" id="UP000001225">
    <property type="component" value="Chromosome"/>
</dbReference>
<feature type="domain" description="Core-binding (CB)" evidence="7">
    <location>
        <begin position="109"/>
        <end position="189"/>
    </location>
</feature>
<dbReference type="AlphaFoldDB" id="A9IRV8"/>
<keyword evidence="4" id="KW-0233">DNA recombination</keyword>
<reference evidence="8 9" key="1">
    <citation type="journal article" date="2008" name="BMC Genomics">
        <title>The missing link: Bordetella petrii is endowed with both the metabolic versatility of environmental bacteria and virulence traits of pathogenic Bordetellae.</title>
        <authorList>
            <person name="Gross R."/>
            <person name="Guzman C.A."/>
            <person name="Sebaihia M."/>
            <person name="Martins Dos Santos V.A."/>
            <person name="Pieper D.H."/>
            <person name="Koebnik R."/>
            <person name="Lechner M."/>
            <person name="Bartels D."/>
            <person name="Buhrmester J."/>
            <person name="Choudhuri J.V."/>
            <person name="Ebensen T."/>
            <person name="Gaigalat L."/>
            <person name="Herrmann S."/>
            <person name="Khachane A.N."/>
            <person name="Larisch C."/>
            <person name="Link S."/>
            <person name="Linke B."/>
            <person name="Meyer F."/>
            <person name="Mormann S."/>
            <person name="Nakunst D."/>
            <person name="Rueckert C."/>
            <person name="Schneiker-Bekel S."/>
            <person name="Schulze K."/>
            <person name="Vorhoelter F.J."/>
            <person name="Yevsa T."/>
            <person name="Engle J.T."/>
            <person name="Goldman W.E."/>
            <person name="Puehler A."/>
            <person name="Goebel U.B."/>
            <person name="Goesmann A."/>
            <person name="Bloecker H."/>
            <person name="Kaiser O."/>
            <person name="Martinez-Arias R."/>
        </authorList>
    </citation>
    <scope>NUCLEOTIDE SEQUENCE [LARGE SCALE GENOMIC DNA]</scope>
    <source>
        <strain evidence="9">ATCC BAA-461 / DSM 12804 / CCUG 43448 / CIP 107267 / Se-1111R</strain>
    </source>
</reference>
<dbReference type="PANTHER" id="PTHR30629">
    <property type="entry name" value="PROPHAGE INTEGRASE"/>
    <property type="match status" value="1"/>
</dbReference>
<comment type="similarity">
    <text evidence="1">Belongs to the 'phage' integrase family.</text>
</comment>
<evidence type="ECO:0000256" key="5">
    <source>
        <dbReference type="PROSITE-ProRule" id="PRU01248"/>
    </source>
</evidence>
<evidence type="ECO:0000256" key="1">
    <source>
        <dbReference type="ARBA" id="ARBA00008857"/>
    </source>
</evidence>
<evidence type="ECO:0000256" key="4">
    <source>
        <dbReference type="ARBA" id="ARBA00023172"/>
    </source>
</evidence>
<dbReference type="Gene3D" id="3.30.160.390">
    <property type="entry name" value="Integrase, DNA-binding domain"/>
    <property type="match status" value="1"/>
</dbReference>
<dbReference type="InterPro" id="IPR038488">
    <property type="entry name" value="Integrase_DNA-bd_sf"/>
</dbReference>
<keyword evidence="3 5" id="KW-0238">DNA-binding</keyword>
<evidence type="ECO:0000256" key="3">
    <source>
        <dbReference type="ARBA" id="ARBA00023125"/>
    </source>
</evidence>
<dbReference type="InterPro" id="IPR011010">
    <property type="entry name" value="DNA_brk_join_enz"/>
</dbReference>
<evidence type="ECO:0000313" key="9">
    <source>
        <dbReference type="Proteomes" id="UP000001225"/>
    </source>
</evidence>
<dbReference type="GO" id="GO:0003677">
    <property type="term" value="F:DNA binding"/>
    <property type="evidence" value="ECO:0007669"/>
    <property type="project" value="UniProtKB-UniRule"/>
</dbReference>
<evidence type="ECO:0000259" key="7">
    <source>
        <dbReference type="PROSITE" id="PS51900"/>
    </source>
</evidence>
<dbReference type="InterPro" id="IPR044068">
    <property type="entry name" value="CB"/>
</dbReference>
<dbReference type="PROSITE" id="PS51898">
    <property type="entry name" value="TYR_RECOMBINASE"/>
    <property type="match status" value="1"/>
</dbReference>
<gene>
    <name evidence="8" type="primary">int3</name>
    <name evidence="8" type="ordered locus">Bpet2881</name>
</gene>
<dbReference type="InterPro" id="IPR053876">
    <property type="entry name" value="Phage_int_M"/>
</dbReference>
<dbReference type="GO" id="GO:0006310">
    <property type="term" value="P:DNA recombination"/>
    <property type="evidence" value="ECO:0007669"/>
    <property type="project" value="UniProtKB-KW"/>
</dbReference>
<dbReference type="Pfam" id="PF13356">
    <property type="entry name" value="Arm-DNA-bind_3"/>
    <property type="match status" value="1"/>
</dbReference>
<dbReference type="Pfam" id="PF22022">
    <property type="entry name" value="Phage_int_M"/>
    <property type="match status" value="1"/>
</dbReference>
<evidence type="ECO:0000313" key="8">
    <source>
        <dbReference type="EMBL" id="CAP43223.1"/>
    </source>
</evidence>
<proteinExistence type="inferred from homology"/>
<protein>
    <submittedName>
        <fullName evidence="8">Int3 protein</fullName>
    </submittedName>
</protein>
<evidence type="ECO:0000259" key="6">
    <source>
        <dbReference type="PROSITE" id="PS51898"/>
    </source>
</evidence>
<dbReference type="SUPFAM" id="SSF56349">
    <property type="entry name" value="DNA breaking-rejoining enzymes"/>
    <property type="match status" value="1"/>
</dbReference>
<sequence>MSKDDFARALSDRAVKNARPKDAPYKLADGGGLHLLVQPNGSRLWRYKFRLGGKEQVFAIGRYPDVGLAEARERHLAARRLVADGVSPTAQRRDDRARMAEDAARAKAGTFKAVLDSWKATPARALAPATIRQRDREIDRYLEPKLGARPVGEITRRELADLLKTVATDTPEVARNLRTHMNSIFEHAVDVGLIAGNPTPGPRALPARKQTSHPAVAMDELGALLASIDASACQPATKAAFRLLLLTACRKLEITSGRWDEIDLDAGEWLIPADRMKTRTAHWVPLSRQAVELLRAVRAHSGGDYVFPHRDKPNTPMSPTALNEMLRRVGYRREMTVHGTRSIFSTWANAQPGANVDVIERCLAHAPRDKVRAAYNRHAYKDERRALLQSWADVLDAAEFVA</sequence>
<keyword evidence="9" id="KW-1185">Reference proteome</keyword>